<dbReference type="InterPro" id="IPR009081">
    <property type="entry name" value="PP-bd_ACP"/>
</dbReference>
<dbReference type="Proteomes" id="UP000437736">
    <property type="component" value="Unassembled WGS sequence"/>
</dbReference>
<organism evidence="2 3">
    <name type="scientific">Acidiferrimicrobium australe</name>
    <dbReference type="NCBI Taxonomy" id="2664430"/>
    <lineage>
        <taxon>Bacteria</taxon>
        <taxon>Bacillati</taxon>
        <taxon>Actinomycetota</taxon>
        <taxon>Acidimicrobiia</taxon>
        <taxon>Acidimicrobiales</taxon>
        <taxon>Acidimicrobiaceae</taxon>
        <taxon>Acidiferrimicrobium</taxon>
    </lineage>
</organism>
<sequence length="82" mass="8886">MFDQLRQIVARATAIDTARLDPQADLYDRGLTSHGTVQLMLQLEDAFGVEFPDELLKKETFTSLQSIAGALASMGVEASSPS</sequence>
<dbReference type="InterPro" id="IPR036736">
    <property type="entry name" value="ACP-like_sf"/>
</dbReference>
<dbReference type="Pfam" id="PF00550">
    <property type="entry name" value="PP-binding"/>
    <property type="match status" value="1"/>
</dbReference>
<evidence type="ECO:0000259" key="1">
    <source>
        <dbReference type="PROSITE" id="PS50075"/>
    </source>
</evidence>
<evidence type="ECO:0000313" key="2">
    <source>
        <dbReference type="EMBL" id="MST32652.1"/>
    </source>
</evidence>
<reference evidence="2 3" key="1">
    <citation type="submission" date="2019-11" db="EMBL/GenBank/DDBJ databases">
        <title>Acidiferrimicrobium australis gen. nov., sp. nov., an acidophilic and obligately heterotrophic, member of the Actinobacteria that catalyses dissimilatory oxido- reduction of iron isolated from metal-rich acidic water in Chile.</title>
        <authorList>
            <person name="Gonzalez D."/>
            <person name="Huber K."/>
            <person name="Hedrich S."/>
            <person name="Rojas-Villalobos C."/>
            <person name="Quatrini R."/>
            <person name="Dinamarca M.A."/>
            <person name="Schwarz A."/>
            <person name="Canales C."/>
            <person name="Nancucheo I."/>
        </authorList>
    </citation>
    <scope>NUCLEOTIDE SEQUENCE [LARGE SCALE GENOMIC DNA]</scope>
    <source>
        <strain evidence="2 3">USS-CCA1</strain>
    </source>
</reference>
<protein>
    <submittedName>
        <fullName evidence="2">Acyl carrier protein</fullName>
    </submittedName>
</protein>
<dbReference type="Gene3D" id="1.10.1200.10">
    <property type="entry name" value="ACP-like"/>
    <property type="match status" value="1"/>
</dbReference>
<evidence type="ECO:0000313" key="3">
    <source>
        <dbReference type="Proteomes" id="UP000437736"/>
    </source>
</evidence>
<name>A0ABW9QTL8_9ACTN</name>
<dbReference type="PROSITE" id="PS50075">
    <property type="entry name" value="CARRIER"/>
    <property type="match status" value="1"/>
</dbReference>
<feature type="domain" description="Carrier" evidence="1">
    <location>
        <begin position="1"/>
        <end position="75"/>
    </location>
</feature>
<keyword evidence="3" id="KW-1185">Reference proteome</keyword>
<accession>A0ABW9QTL8</accession>
<proteinExistence type="predicted"/>
<dbReference type="EMBL" id="WJHE01000351">
    <property type="protein sequence ID" value="MST32652.1"/>
    <property type="molecule type" value="Genomic_DNA"/>
</dbReference>
<dbReference type="SUPFAM" id="SSF47336">
    <property type="entry name" value="ACP-like"/>
    <property type="match status" value="1"/>
</dbReference>
<dbReference type="NCBIfam" id="NF005480">
    <property type="entry name" value="PRK07081.1"/>
    <property type="match status" value="1"/>
</dbReference>
<gene>
    <name evidence="2" type="ORF">GHK86_07950</name>
</gene>
<comment type="caution">
    <text evidence="2">The sequence shown here is derived from an EMBL/GenBank/DDBJ whole genome shotgun (WGS) entry which is preliminary data.</text>
</comment>